<feature type="signal peptide" evidence="1">
    <location>
        <begin position="1"/>
        <end position="27"/>
    </location>
</feature>
<dbReference type="RefSeq" id="WP_213430799.1">
    <property type="nucleotide sequence ID" value="NZ_AP031286.1"/>
</dbReference>
<evidence type="ECO:0000313" key="3">
    <source>
        <dbReference type="Proteomes" id="UP001154322"/>
    </source>
</evidence>
<accession>A0ABM9G050</accession>
<gene>
    <name evidence="2" type="ORF">WJ0W_002189</name>
</gene>
<protein>
    <submittedName>
        <fullName evidence="2">Uncharacterized protein</fullName>
    </submittedName>
</protein>
<proteinExistence type="predicted"/>
<sequence>MSKTSKLLTVSLLCFSLIIATFGNQSASAHSSEELVPPLLNALQQSEDEVNNHLIKMGFNDNEVEKLPLEMKQDIVSKGGVKKEVIKTDSKVIHKDQNGNELTVTPFYSDSMFELTGYAVKTASYTTENEYDIYVNYTWKKQPLAVFTDTVAISWQSQGTPIAGTAYSRHTLACYHGGAHTTHLTNEMNNSSNLSGTGWDVDLIYLSDDDWQYGYGKQTIRVGKSYEGTTGAFQVGYAHRNLPGTVSISFGPASIDFGGFSEEVFDRYNFTY</sequence>
<keyword evidence="1" id="KW-0732">Signal</keyword>
<feature type="chain" id="PRO_5045783700" evidence="1">
    <location>
        <begin position="28"/>
        <end position="272"/>
    </location>
</feature>
<keyword evidence="3" id="KW-1185">Reference proteome</keyword>
<organism evidence="2 3">
    <name type="scientific">Paenibacillus melissococcoides</name>
    <dbReference type="NCBI Taxonomy" id="2912268"/>
    <lineage>
        <taxon>Bacteria</taxon>
        <taxon>Bacillati</taxon>
        <taxon>Bacillota</taxon>
        <taxon>Bacilli</taxon>
        <taxon>Bacillales</taxon>
        <taxon>Paenibacillaceae</taxon>
        <taxon>Paenibacillus</taxon>
    </lineage>
</organism>
<dbReference type="EMBL" id="CALYLO010000002">
    <property type="protein sequence ID" value="CAH8244959.1"/>
    <property type="molecule type" value="Genomic_DNA"/>
</dbReference>
<name>A0ABM9G050_9BACL</name>
<evidence type="ECO:0000313" key="2">
    <source>
        <dbReference type="EMBL" id="CAH8244959.1"/>
    </source>
</evidence>
<dbReference type="Proteomes" id="UP001154322">
    <property type="component" value="Unassembled WGS sequence"/>
</dbReference>
<comment type="caution">
    <text evidence="2">The sequence shown here is derived from an EMBL/GenBank/DDBJ whole genome shotgun (WGS) entry which is preliminary data.</text>
</comment>
<reference evidence="2" key="1">
    <citation type="submission" date="2022-06" db="EMBL/GenBank/DDBJ databases">
        <authorList>
            <person name="Dietemann V."/>
            <person name="Ory F."/>
            <person name="Dainat B."/>
            <person name="Oberhansli S."/>
        </authorList>
    </citation>
    <scope>NUCLEOTIDE SEQUENCE</scope>
    <source>
        <strain evidence="2">Ena-SAMPLE-TAB-26-04-2022-14:26:32:270-5432</strain>
    </source>
</reference>
<evidence type="ECO:0000256" key="1">
    <source>
        <dbReference type="SAM" id="SignalP"/>
    </source>
</evidence>